<dbReference type="InterPro" id="IPR049577">
    <property type="entry name" value="GMPP_N"/>
</dbReference>
<evidence type="ECO:0000259" key="11">
    <source>
        <dbReference type="Pfam" id="PF22640"/>
    </source>
</evidence>
<proteinExistence type="inferred from homology"/>
<dbReference type="InterPro" id="IPR006375">
    <property type="entry name" value="Man1P_GuaTrfase/Man6P_Isoase"/>
</dbReference>
<dbReference type="PANTHER" id="PTHR46390:SF1">
    <property type="entry name" value="MANNOSE-1-PHOSPHATE GUANYLYLTRANSFERASE"/>
    <property type="match status" value="1"/>
</dbReference>
<dbReference type="InterPro" id="IPR054566">
    <property type="entry name" value="ManC/GMP-like_b-helix"/>
</dbReference>
<name>A0A6B0TZR1_9RHOB</name>
<evidence type="ECO:0000256" key="3">
    <source>
        <dbReference type="ARBA" id="ARBA00022679"/>
    </source>
</evidence>
<keyword evidence="5" id="KW-0547">Nucleotide-binding</keyword>
<dbReference type="GO" id="GO:0000271">
    <property type="term" value="P:polysaccharide biosynthetic process"/>
    <property type="evidence" value="ECO:0007669"/>
    <property type="project" value="InterPro"/>
</dbReference>
<evidence type="ECO:0000259" key="10">
    <source>
        <dbReference type="Pfam" id="PF01050"/>
    </source>
</evidence>
<dbReference type="Proteomes" id="UP000436016">
    <property type="component" value="Unassembled WGS sequence"/>
</dbReference>
<evidence type="ECO:0000256" key="4">
    <source>
        <dbReference type="ARBA" id="ARBA00022695"/>
    </source>
</evidence>
<dbReference type="InterPro" id="IPR051161">
    <property type="entry name" value="Mannose-6P_isomerase_type2"/>
</dbReference>
<dbReference type="SUPFAM" id="SSF51182">
    <property type="entry name" value="RmlC-like cupins"/>
    <property type="match status" value="1"/>
</dbReference>
<dbReference type="Gene3D" id="2.60.120.10">
    <property type="entry name" value="Jelly Rolls"/>
    <property type="match status" value="1"/>
</dbReference>
<keyword evidence="12" id="KW-0413">Isomerase</keyword>
<comment type="caution">
    <text evidence="12">The sequence shown here is derived from an EMBL/GenBank/DDBJ whole genome shotgun (WGS) entry which is preliminary data.</text>
</comment>
<dbReference type="Pfam" id="PF01050">
    <property type="entry name" value="MannoseP_isomer"/>
    <property type="match status" value="1"/>
</dbReference>
<accession>A0A6B0TZR1</accession>
<keyword evidence="4 12" id="KW-0548">Nucleotidyltransferase</keyword>
<organism evidence="12 13">
    <name type="scientific">Oceanomicrobium pacificus</name>
    <dbReference type="NCBI Taxonomy" id="2692916"/>
    <lineage>
        <taxon>Bacteria</taxon>
        <taxon>Pseudomonadati</taxon>
        <taxon>Pseudomonadota</taxon>
        <taxon>Alphaproteobacteria</taxon>
        <taxon>Rhodobacterales</taxon>
        <taxon>Paracoccaceae</taxon>
        <taxon>Oceanomicrobium</taxon>
    </lineage>
</organism>
<feature type="domain" description="MannoseP isomerase/GMP-like beta-helix" evidence="11">
    <location>
        <begin position="298"/>
        <end position="348"/>
    </location>
</feature>
<dbReference type="InterPro" id="IPR014710">
    <property type="entry name" value="RmlC-like_jellyroll"/>
</dbReference>
<keyword evidence="13" id="KW-1185">Reference proteome</keyword>
<dbReference type="GO" id="GO:0016853">
    <property type="term" value="F:isomerase activity"/>
    <property type="evidence" value="ECO:0007669"/>
    <property type="project" value="UniProtKB-KW"/>
</dbReference>
<feature type="domain" description="Nucleotidyl transferase" evidence="9">
    <location>
        <begin position="8"/>
        <end position="288"/>
    </location>
</feature>
<dbReference type="PANTHER" id="PTHR46390">
    <property type="entry name" value="MANNOSE-1-PHOSPHATE GUANYLYLTRANSFERASE"/>
    <property type="match status" value="1"/>
</dbReference>
<dbReference type="SUPFAM" id="SSF53448">
    <property type="entry name" value="Nucleotide-diphospho-sugar transferases"/>
    <property type="match status" value="1"/>
</dbReference>
<dbReference type="InterPro" id="IPR011051">
    <property type="entry name" value="RmlC_Cupin_sf"/>
</dbReference>
<evidence type="ECO:0000313" key="12">
    <source>
        <dbReference type="EMBL" id="MXU66493.1"/>
    </source>
</evidence>
<dbReference type="RefSeq" id="WP_160856042.1">
    <property type="nucleotide sequence ID" value="NZ_WUWG01000006.1"/>
</dbReference>
<evidence type="ECO:0000256" key="6">
    <source>
        <dbReference type="ARBA" id="ARBA00023134"/>
    </source>
</evidence>
<evidence type="ECO:0000313" key="13">
    <source>
        <dbReference type="Proteomes" id="UP000436016"/>
    </source>
</evidence>
<evidence type="ECO:0000256" key="7">
    <source>
        <dbReference type="ARBA" id="ARBA00047343"/>
    </source>
</evidence>
<reference evidence="12 13" key="1">
    <citation type="submission" date="2019-12" db="EMBL/GenBank/DDBJ databases">
        <title>Strain KN286 was isolated from seawater, which was collected from Caroline Seamount in the tropical western Pacific.</title>
        <authorList>
            <person name="Wang Q."/>
        </authorList>
    </citation>
    <scope>NUCLEOTIDE SEQUENCE [LARGE SCALE GENOMIC DNA]</scope>
    <source>
        <strain evidence="12 13">KN286</strain>
    </source>
</reference>
<sequence length="479" mass="51442">MKTHSFVPVLLSGGAGTRLWPLSRAGHPKQFLALDGADTMLQATLRRLDGLDPAAPVVIAGEDHRFFVAQQMQDMGLTATIILEPVGRNTAPAIGLAACHLPDDAVMLVLPADHVIRDTAALQAAVNAALPLARAGHLVTFGIVPDRPHTGYGYIAKGAALDTGPAGAARVAAFREKPDADTAATYVADGSYLWNSGMFLFTAARYREELAAHAPEMASACAAAMDRAVADLDFLRADADAFAACPSDSIDYAVMEKTGAAVVVPLDAGWSDVGSWDALWDVSAKDAQGNAVTGDVLLQDTRGSYLRSEDRMIAALGLDDMVVVDTKDAVMVAPRDRVEDVKHLVEALRKQARPEAETQREVYRPWGKYDSIDRGERYQVKRITVSPGAKLSVQKHHHRSEHWIVVRGTAEVTCDGETFMLSENQSTYIPLGAIHALRNPGKVPLEMIEVQSGTYLGEDDIVRLEDLYGRAPDGKGNGG</sequence>
<comment type="similarity">
    <text evidence="1 8">Belongs to the mannose-6-phosphate isomerase type 2 family.</text>
</comment>
<dbReference type="CDD" id="cd02509">
    <property type="entry name" value="GDP-M1P_Guanylyltransferase"/>
    <property type="match status" value="1"/>
</dbReference>
<keyword evidence="6" id="KW-0342">GTP-binding</keyword>
<dbReference type="CDD" id="cd02213">
    <property type="entry name" value="cupin_PMI_typeII_C"/>
    <property type="match status" value="1"/>
</dbReference>
<dbReference type="Gene3D" id="3.90.550.10">
    <property type="entry name" value="Spore Coat Polysaccharide Biosynthesis Protein SpsA, Chain A"/>
    <property type="match status" value="1"/>
</dbReference>
<dbReference type="EC" id="2.7.7.13" evidence="2"/>
<dbReference type="InterPro" id="IPR029044">
    <property type="entry name" value="Nucleotide-diphossugar_trans"/>
</dbReference>
<dbReference type="EMBL" id="WUWG01000006">
    <property type="protein sequence ID" value="MXU66493.1"/>
    <property type="molecule type" value="Genomic_DNA"/>
</dbReference>
<dbReference type="InterPro" id="IPR005835">
    <property type="entry name" value="NTP_transferase_dom"/>
</dbReference>
<comment type="catalytic activity">
    <reaction evidence="7">
        <text>alpha-D-mannose 1-phosphate + GTP + H(+) = GDP-alpha-D-mannose + diphosphate</text>
        <dbReference type="Rhea" id="RHEA:15229"/>
        <dbReference type="ChEBI" id="CHEBI:15378"/>
        <dbReference type="ChEBI" id="CHEBI:33019"/>
        <dbReference type="ChEBI" id="CHEBI:37565"/>
        <dbReference type="ChEBI" id="CHEBI:57527"/>
        <dbReference type="ChEBI" id="CHEBI:58409"/>
        <dbReference type="EC" id="2.7.7.13"/>
    </reaction>
</comment>
<evidence type="ECO:0000259" key="9">
    <source>
        <dbReference type="Pfam" id="PF00483"/>
    </source>
</evidence>
<evidence type="ECO:0000256" key="1">
    <source>
        <dbReference type="ARBA" id="ARBA00006115"/>
    </source>
</evidence>
<dbReference type="Pfam" id="PF00483">
    <property type="entry name" value="NTP_transferase"/>
    <property type="match status" value="1"/>
</dbReference>
<feature type="domain" description="Mannose-6-phosphate isomerase type II C-terminal" evidence="10">
    <location>
        <begin position="353"/>
        <end position="466"/>
    </location>
</feature>
<gene>
    <name evidence="12" type="ORF">GSH16_13660</name>
</gene>
<dbReference type="GO" id="GO:0004475">
    <property type="term" value="F:mannose-1-phosphate guanylyltransferase (GTP) activity"/>
    <property type="evidence" value="ECO:0007669"/>
    <property type="project" value="UniProtKB-EC"/>
</dbReference>
<dbReference type="GO" id="GO:0005525">
    <property type="term" value="F:GTP binding"/>
    <property type="evidence" value="ECO:0007669"/>
    <property type="project" value="UniProtKB-KW"/>
</dbReference>
<dbReference type="FunFam" id="3.90.550.10:FF:000046">
    <property type="entry name" value="Mannose-1-phosphate guanylyltransferase (GDP)"/>
    <property type="match status" value="1"/>
</dbReference>
<dbReference type="InterPro" id="IPR001538">
    <property type="entry name" value="Man6P_isomerase-2_C"/>
</dbReference>
<keyword evidence="3 12" id="KW-0808">Transferase</keyword>
<evidence type="ECO:0000256" key="2">
    <source>
        <dbReference type="ARBA" id="ARBA00012387"/>
    </source>
</evidence>
<dbReference type="GO" id="GO:0009298">
    <property type="term" value="P:GDP-mannose biosynthetic process"/>
    <property type="evidence" value="ECO:0007669"/>
    <property type="project" value="TreeGrafter"/>
</dbReference>
<dbReference type="FunFam" id="2.60.120.10:FF:000032">
    <property type="entry name" value="Mannose-1-phosphate guanylyltransferase/mannose-6-phosphate isomerase"/>
    <property type="match status" value="1"/>
</dbReference>
<evidence type="ECO:0000256" key="8">
    <source>
        <dbReference type="RuleBase" id="RU004190"/>
    </source>
</evidence>
<protein>
    <recommendedName>
        <fullName evidence="2">mannose-1-phosphate guanylyltransferase</fullName>
        <ecNumber evidence="2">2.7.7.13</ecNumber>
    </recommendedName>
</protein>
<dbReference type="AlphaFoldDB" id="A0A6B0TZR1"/>
<dbReference type="NCBIfam" id="TIGR01479">
    <property type="entry name" value="GMP_PMI"/>
    <property type="match status" value="1"/>
</dbReference>
<dbReference type="Pfam" id="PF22640">
    <property type="entry name" value="ManC_GMP_beta-helix"/>
    <property type="match status" value="1"/>
</dbReference>
<evidence type="ECO:0000256" key="5">
    <source>
        <dbReference type="ARBA" id="ARBA00022741"/>
    </source>
</evidence>